<name>A0A1G2KX83_9BACT</name>
<dbReference type="EMBL" id="MHQM01000033">
    <property type="protein sequence ID" value="OHA03029.1"/>
    <property type="molecule type" value="Genomic_DNA"/>
</dbReference>
<gene>
    <name evidence="1" type="ORF">A3J58_00100</name>
</gene>
<dbReference type="AlphaFoldDB" id="A0A1G2KX83"/>
<evidence type="ECO:0000313" key="1">
    <source>
        <dbReference type="EMBL" id="OHA03029.1"/>
    </source>
</evidence>
<evidence type="ECO:0000313" key="2">
    <source>
        <dbReference type="Proteomes" id="UP000178510"/>
    </source>
</evidence>
<sequence length="198" mass="22406">MDATYEHALDIIGCGFIVCDTLTFPDSPIMQISLVEQAGPHGSPFACYVPSREIALASGIQEFRESESDQERYCIFLPDFEQNLEVIYGIYCAAYECVFPYLGKPAPETVCLAIAAHEVRHRYQMSRKPAFFSGQENHDAGMDIARFLIQNMPLCPWYSPKRYAMETDARCVEAMIAHLEYSTVDDRSLVRILTAQPQ</sequence>
<protein>
    <submittedName>
        <fullName evidence="1">Uncharacterized protein</fullName>
    </submittedName>
</protein>
<proteinExistence type="predicted"/>
<organism evidence="1 2">
    <name type="scientific">Candidatus Sungbacteria bacterium RIFCSPHIGHO2_02_FULL_52_23</name>
    <dbReference type="NCBI Taxonomy" id="1802274"/>
    <lineage>
        <taxon>Bacteria</taxon>
        <taxon>Candidatus Sungiibacteriota</taxon>
    </lineage>
</organism>
<accession>A0A1G2KX83</accession>
<comment type="caution">
    <text evidence="1">The sequence shown here is derived from an EMBL/GenBank/DDBJ whole genome shotgun (WGS) entry which is preliminary data.</text>
</comment>
<reference evidence="1 2" key="1">
    <citation type="journal article" date="2016" name="Nat. Commun.">
        <title>Thousands of microbial genomes shed light on interconnected biogeochemical processes in an aquifer system.</title>
        <authorList>
            <person name="Anantharaman K."/>
            <person name="Brown C.T."/>
            <person name="Hug L.A."/>
            <person name="Sharon I."/>
            <person name="Castelle C.J."/>
            <person name="Probst A.J."/>
            <person name="Thomas B.C."/>
            <person name="Singh A."/>
            <person name="Wilkins M.J."/>
            <person name="Karaoz U."/>
            <person name="Brodie E.L."/>
            <person name="Williams K.H."/>
            <person name="Hubbard S.S."/>
            <person name="Banfield J.F."/>
        </authorList>
    </citation>
    <scope>NUCLEOTIDE SEQUENCE [LARGE SCALE GENOMIC DNA]</scope>
</reference>
<dbReference type="Proteomes" id="UP000178510">
    <property type="component" value="Unassembled WGS sequence"/>
</dbReference>